<dbReference type="InterPro" id="IPR048276">
    <property type="entry name" value="Phage_tail-like_C"/>
</dbReference>
<organism evidence="3 4">
    <name type="scientific">Clostridium mobile</name>
    <dbReference type="NCBI Taxonomy" id="2841512"/>
    <lineage>
        <taxon>Bacteria</taxon>
        <taxon>Bacillati</taxon>
        <taxon>Bacillota</taxon>
        <taxon>Clostridia</taxon>
        <taxon>Eubacteriales</taxon>
        <taxon>Clostridiaceae</taxon>
        <taxon>Clostridium</taxon>
    </lineage>
</organism>
<dbReference type="Proteomes" id="UP000726170">
    <property type="component" value="Unassembled WGS sequence"/>
</dbReference>
<feature type="domain" description="Phage tail-like C-terminal" evidence="2">
    <location>
        <begin position="143"/>
        <end position="254"/>
    </location>
</feature>
<dbReference type="RefSeq" id="WP_216437845.1">
    <property type="nucleotide sequence ID" value="NZ_JAHLQF010000001.1"/>
</dbReference>
<reference evidence="3 4" key="1">
    <citation type="submission" date="2021-06" db="EMBL/GenBank/DDBJ databases">
        <authorList>
            <person name="Sun Q."/>
            <person name="Li D."/>
        </authorList>
    </citation>
    <scope>NUCLEOTIDE SEQUENCE [LARGE SCALE GENOMIC DNA]</scope>
    <source>
        <strain evidence="3 4">MSJ-11</strain>
    </source>
</reference>
<sequence length="262" mass="30859">MSSCLEDYIVYDGINSRDLGLLVVEINSGMIEMPFGYSRSILEEEVGLRDTPYFFGVKSNALELEITFCNDEFSEWDMDTRWKINRWLYKDRQYKTLILGDNRDIVYYCMPVGDPKRYDNGNKKGYITIKFRCNGPFPYTKTVMEVYDYTKNPSNTIEIRNMSNVLNYYYPEVMIEMTDDTEVSIINLTNNNEEFKFIGLKKGEKIYINNDLKQIKSSLEESGIYRLNNFNKNWFRLVQGKNRIQIKGNVKVVIRTSYPISL</sequence>
<dbReference type="Pfam" id="PF20753">
    <property type="entry name" value="DUF6558_C"/>
    <property type="match status" value="1"/>
</dbReference>
<evidence type="ECO:0000313" key="4">
    <source>
        <dbReference type="Proteomes" id="UP000726170"/>
    </source>
</evidence>
<name>A0ABS6EE36_9CLOT</name>
<evidence type="ECO:0000313" key="3">
    <source>
        <dbReference type="EMBL" id="MBU5483467.1"/>
    </source>
</evidence>
<evidence type="ECO:0000259" key="1">
    <source>
        <dbReference type="Pfam" id="PF20195"/>
    </source>
</evidence>
<comment type="caution">
    <text evidence="3">The sequence shown here is derived from an EMBL/GenBank/DDBJ whole genome shotgun (WGS) entry which is preliminary data.</text>
</comment>
<protein>
    <submittedName>
        <fullName evidence="3">Phage tail family protein</fullName>
    </submittedName>
</protein>
<accession>A0ABS6EE36</accession>
<dbReference type="InterPro" id="IPR046688">
    <property type="entry name" value="DUF6558_N"/>
</dbReference>
<dbReference type="EMBL" id="JAHLQF010000001">
    <property type="protein sequence ID" value="MBU5483467.1"/>
    <property type="molecule type" value="Genomic_DNA"/>
</dbReference>
<keyword evidence="4" id="KW-1185">Reference proteome</keyword>
<feature type="domain" description="DUF6558" evidence="1">
    <location>
        <begin position="10"/>
        <end position="112"/>
    </location>
</feature>
<evidence type="ECO:0000259" key="2">
    <source>
        <dbReference type="Pfam" id="PF20753"/>
    </source>
</evidence>
<dbReference type="Pfam" id="PF20195">
    <property type="entry name" value="DUF6558"/>
    <property type="match status" value="1"/>
</dbReference>
<proteinExistence type="predicted"/>
<gene>
    <name evidence="3" type="ORF">KQI86_03940</name>
</gene>